<evidence type="ECO:0000256" key="8">
    <source>
        <dbReference type="ARBA" id="ARBA00022967"/>
    </source>
</evidence>
<dbReference type="SMART" id="SM00930">
    <property type="entry name" value="NIL"/>
    <property type="match status" value="1"/>
</dbReference>
<protein>
    <recommendedName>
        <fullName evidence="3">Cell division ATP-binding protein FtsE</fullName>
    </recommendedName>
</protein>
<dbReference type="InterPro" id="IPR045865">
    <property type="entry name" value="ACT-like_dom_sf"/>
</dbReference>
<dbReference type="OrthoDB" id="9802264at2"/>
<evidence type="ECO:0000259" key="11">
    <source>
        <dbReference type="PROSITE" id="PS50893"/>
    </source>
</evidence>
<dbReference type="EMBL" id="CP032694">
    <property type="protein sequence ID" value="AYG60263.1"/>
    <property type="molecule type" value="Genomic_DNA"/>
</dbReference>
<dbReference type="SUPFAM" id="SSF55021">
    <property type="entry name" value="ACT-like"/>
    <property type="match status" value="1"/>
</dbReference>
<dbReference type="PROSITE" id="PS00211">
    <property type="entry name" value="ABC_TRANSPORTER_1"/>
    <property type="match status" value="1"/>
</dbReference>
<dbReference type="GO" id="GO:0005524">
    <property type="term" value="F:ATP binding"/>
    <property type="evidence" value="ECO:0007669"/>
    <property type="project" value="UniProtKB-KW"/>
</dbReference>
<keyword evidence="10" id="KW-0472">Membrane</keyword>
<name>A0A387FPC2_9HYPH</name>
<evidence type="ECO:0000256" key="3">
    <source>
        <dbReference type="ARBA" id="ARBA00020019"/>
    </source>
</evidence>
<dbReference type="CDD" id="cd03258">
    <property type="entry name" value="ABC_MetN_methionine_transporter"/>
    <property type="match status" value="1"/>
</dbReference>
<accession>A0A387FPC2</accession>
<evidence type="ECO:0000256" key="7">
    <source>
        <dbReference type="ARBA" id="ARBA00022840"/>
    </source>
</evidence>
<dbReference type="KEGG" id="rjg:CCGE525_16640"/>
<comment type="function">
    <text evidence="1">Part of the ABC transporter FtsEX involved in cellular division. Important for assembly or stability of the septal ring.</text>
</comment>
<dbReference type="InterPro" id="IPR003593">
    <property type="entry name" value="AAA+_ATPase"/>
</dbReference>
<evidence type="ECO:0000313" key="13">
    <source>
        <dbReference type="Proteomes" id="UP000282195"/>
    </source>
</evidence>
<keyword evidence="7 12" id="KW-0067">ATP-binding</keyword>
<dbReference type="PANTHER" id="PTHR43166:SF30">
    <property type="entry name" value="METHIONINE IMPORT ATP-BINDING PROTEIN METN"/>
    <property type="match status" value="1"/>
</dbReference>
<dbReference type="Pfam" id="PF00005">
    <property type="entry name" value="ABC_tran"/>
    <property type="match status" value="1"/>
</dbReference>
<keyword evidence="5" id="KW-1003">Cell membrane</keyword>
<gene>
    <name evidence="12" type="ORF">CCGE525_16640</name>
</gene>
<dbReference type="AlphaFoldDB" id="A0A387FPC2"/>
<evidence type="ECO:0000256" key="5">
    <source>
        <dbReference type="ARBA" id="ARBA00022475"/>
    </source>
</evidence>
<evidence type="ECO:0000256" key="6">
    <source>
        <dbReference type="ARBA" id="ARBA00022741"/>
    </source>
</evidence>
<dbReference type="GO" id="GO:0016887">
    <property type="term" value="F:ATP hydrolysis activity"/>
    <property type="evidence" value="ECO:0007669"/>
    <property type="project" value="InterPro"/>
</dbReference>
<evidence type="ECO:0000313" key="12">
    <source>
        <dbReference type="EMBL" id="AYG60263.1"/>
    </source>
</evidence>
<sequence length="361" mass="38639">MNSFVSATAIKGHATPGASENDEIVRLVDVRRHFGTNPALDGISLTAHRGEIVGIIGRSGAGKSTLIRCLNGLERADGGEIHIEGRDIAGLSENELQPLRRRIGMIFQHFNLLSAKTVEDNVALPLKIEGVAKAERLARANELLELVGLADKAKAYPSALSGGQKQRVGIARALAARPALLLSDEATSALDPETTRSILALLKDINRKLGLTILLITHEMEVVRSIADRVAVIDAGKIVEEGPVWQIFANPQTEITASLLSTIRPQLPEHIAKRLLQTTGIEAILSVDLAGPAAQGALFAELSAALPHSFRLVHGGIDHIQNQPVARFFIAVPTRDATLPAQVTDFLTARSARVEALGYDN</sequence>
<dbReference type="Gene3D" id="3.30.70.260">
    <property type="match status" value="1"/>
</dbReference>
<dbReference type="InterPro" id="IPR041701">
    <property type="entry name" value="MetN_ABC"/>
</dbReference>
<dbReference type="InterPro" id="IPR003439">
    <property type="entry name" value="ABC_transporter-like_ATP-bd"/>
</dbReference>
<keyword evidence="8" id="KW-1278">Translocase</keyword>
<dbReference type="SUPFAM" id="SSF52540">
    <property type="entry name" value="P-loop containing nucleoside triphosphate hydrolases"/>
    <property type="match status" value="1"/>
</dbReference>
<dbReference type="InterPro" id="IPR018449">
    <property type="entry name" value="NIL_domain"/>
</dbReference>
<feature type="domain" description="ABC transporter" evidence="11">
    <location>
        <begin position="25"/>
        <end position="260"/>
    </location>
</feature>
<keyword evidence="9" id="KW-0029">Amino-acid transport</keyword>
<dbReference type="Pfam" id="PF09383">
    <property type="entry name" value="NIL"/>
    <property type="match status" value="1"/>
</dbReference>
<keyword evidence="4" id="KW-0813">Transport</keyword>
<keyword evidence="6" id="KW-0547">Nucleotide-binding</keyword>
<dbReference type="PANTHER" id="PTHR43166">
    <property type="entry name" value="AMINO ACID IMPORT ATP-BINDING PROTEIN"/>
    <property type="match status" value="1"/>
</dbReference>
<dbReference type="FunFam" id="3.40.50.300:FF:000056">
    <property type="entry name" value="Cell division ATP-binding protein FtsE"/>
    <property type="match status" value="1"/>
</dbReference>
<dbReference type="InterPro" id="IPR027417">
    <property type="entry name" value="P-loop_NTPase"/>
</dbReference>
<dbReference type="RefSeq" id="WP_120705253.1">
    <property type="nucleotide sequence ID" value="NZ_CP032694.1"/>
</dbReference>
<dbReference type="Gene3D" id="3.40.50.300">
    <property type="entry name" value="P-loop containing nucleotide triphosphate hydrolases"/>
    <property type="match status" value="1"/>
</dbReference>
<dbReference type="SMART" id="SM00382">
    <property type="entry name" value="AAA"/>
    <property type="match status" value="1"/>
</dbReference>
<dbReference type="GO" id="GO:0006865">
    <property type="term" value="P:amino acid transport"/>
    <property type="evidence" value="ECO:0007669"/>
    <property type="project" value="UniProtKB-KW"/>
</dbReference>
<dbReference type="InterPro" id="IPR050086">
    <property type="entry name" value="MetN_ABC_transporter-like"/>
</dbReference>
<dbReference type="GO" id="GO:0005886">
    <property type="term" value="C:plasma membrane"/>
    <property type="evidence" value="ECO:0007669"/>
    <property type="project" value="UniProtKB-ARBA"/>
</dbReference>
<dbReference type="Proteomes" id="UP000282195">
    <property type="component" value="Chromosome"/>
</dbReference>
<organism evidence="12 13">
    <name type="scientific">Rhizobium jaguaris</name>
    <dbReference type="NCBI Taxonomy" id="1312183"/>
    <lineage>
        <taxon>Bacteria</taxon>
        <taxon>Pseudomonadati</taxon>
        <taxon>Pseudomonadota</taxon>
        <taxon>Alphaproteobacteria</taxon>
        <taxon>Hyphomicrobiales</taxon>
        <taxon>Rhizobiaceae</taxon>
        <taxon>Rhizobium/Agrobacterium group</taxon>
        <taxon>Rhizobium</taxon>
    </lineage>
</organism>
<evidence type="ECO:0000256" key="2">
    <source>
        <dbReference type="ARBA" id="ARBA00005417"/>
    </source>
</evidence>
<evidence type="ECO:0000256" key="4">
    <source>
        <dbReference type="ARBA" id="ARBA00022448"/>
    </source>
</evidence>
<proteinExistence type="inferred from homology"/>
<comment type="similarity">
    <text evidence="2">Belongs to the ABC transporter superfamily.</text>
</comment>
<reference evidence="12 13" key="1">
    <citation type="submission" date="2018-10" db="EMBL/GenBank/DDBJ databases">
        <title>Rhizobium etli, R. leguminosarum and a new Rhizobium genospecies from Phaseolus dumosus.</title>
        <authorList>
            <person name="Ramirez-Puebla S.T."/>
            <person name="Rogel-Hernandez M.A."/>
            <person name="Guerrero G."/>
            <person name="Ormeno-Orrillo E."/>
            <person name="Martinez-Romero J.C."/>
            <person name="Negrete-Yankelevich S."/>
            <person name="Martinez-Romero E."/>
        </authorList>
    </citation>
    <scope>NUCLEOTIDE SEQUENCE [LARGE SCALE GENOMIC DNA]</scope>
    <source>
        <strain evidence="12 13">CCGE525</strain>
    </source>
</reference>
<keyword evidence="13" id="KW-1185">Reference proteome</keyword>
<dbReference type="InterPro" id="IPR017871">
    <property type="entry name" value="ABC_transporter-like_CS"/>
</dbReference>
<evidence type="ECO:0000256" key="1">
    <source>
        <dbReference type="ARBA" id="ARBA00002579"/>
    </source>
</evidence>
<dbReference type="PROSITE" id="PS50893">
    <property type="entry name" value="ABC_TRANSPORTER_2"/>
    <property type="match status" value="1"/>
</dbReference>
<evidence type="ECO:0000256" key="9">
    <source>
        <dbReference type="ARBA" id="ARBA00022970"/>
    </source>
</evidence>
<evidence type="ECO:0000256" key="10">
    <source>
        <dbReference type="ARBA" id="ARBA00023136"/>
    </source>
</evidence>